<proteinExistence type="predicted"/>
<dbReference type="AlphaFoldDB" id="A0A2N0TR97"/>
<dbReference type="OrthoDB" id="8548541at2"/>
<evidence type="ECO:0000313" key="3">
    <source>
        <dbReference type="Proteomes" id="UP000176009"/>
    </source>
</evidence>
<gene>
    <name evidence="2" type="ORF">APR40_14930</name>
    <name evidence="1" type="ORF">BHS39_14960</name>
</gene>
<accession>A0A2N0TR97</accession>
<organism evidence="2 4">
    <name type="scientific">Salegentibacter salarius</name>
    <dbReference type="NCBI Taxonomy" id="435906"/>
    <lineage>
        <taxon>Bacteria</taxon>
        <taxon>Pseudomonadati</taxon>
        <taxon>Bacteroidota</taxon>
        <taxon>Flavobacteriia</taxon>
        <taxon>Flavobacteriales</taxon>
        <taxon>Flavobacteriaceae</taxon>
        <taxon>Salegentibacter</taxon>
    </lineage>
</organism>
<dbReference type="Proteomes" id="UP000232533">
    <property type="component" value="Unassembled WGS sequence"/>
</dbReference>
<dbReference type="Proteomes" id="UP000176009">
    <property type="component" value="Unassembled WGS sequence"/>
</dbReference>
<dbReference type="EMBL" id="LKTR01000039">
    <property type="protein sequence ID" value="PKD17263.1"/>
    <property type="molecule type" value="Genomic_DNA"/>
</dbReference>
<evidence type="ECO:0000313" key="1">
    <source>
        <dbReference type="EMBL" id="OEY71915.1"/>
    </source>
</evidence>
<comment type="caution">
    <text evidence="2">The sequence shown here is derived from an EMBL/GenBank/DDBJ whole genome shotgun (WGS) entry which is preliminary data.</text>
</comment>
<reference evidence="2 4" key="1">
    <citation type="submission" date="2015-10" db="EMBL/GenBank/DDBJ databases">
        <title>Draft genome sequence of Salegentibacter salinarum KCTC 12975.</title>
        <authorList>
            <person name="Lin W."/>
            <person name="Zheng Q."/>
        </authorList>
    </citation>
    <scope>NUCLEOTIDE SEQUENCE [LARGE SCALE GENOMIC DNA]</scope>
    <source>
        <strain evidence="2 4">KCTC 12974</strain>
    </source>
</reference>
<keyword evidence="3" id="KW-1185">Reference proteome</keyword>
<dbReference type="InterPro" id="IPR021352">
    <property type="entry name" value="DUF2971"/>
</dbReference>
<protein>
    <recommendedName>
        <fullName evidence="5">DUF2971 domain-containing protein</fullName>
    </recommendedName>
</protein>
<evidence type="ECO:0000313" key="4">
    <source>
        <dbReference type="Proteomes" id="UP000232533"/>
    </source>
</evidence>
<evidence type="ECO:0000313" key="2">
    <source>
        <dbReference type="EMBL" id="PKD17263.1"/>
    </source>
</evidence>
<name>A0A2N0TR97_9FLAO</name>
<reference evidence="1 3" key="2">
    <citation type="submission" date="2016-09" db="EMBL/GenBank/DDBJ databases">
        <title>Genome Sequence of Salegentibacter salarius,Isolated from a Marine Solar Saltern of the Yellow Sea in South Korea.</title>
        <authorList>
            <person name="Zheng Q."/>
            <person name="Liu Y."/>
        </authorList>
    </citation>
    <scope>NUCLEOTIDE SEQUENCE [LARGE SCALE GENOMIC DNA]</scope>
    <source>
        <strain evidence="1 3">KCTC 12974</strain>
    </source>
</reference>
<sequence>MYVKHADLKTDSISQLPLWRYMDLWKFLKIVNSSSLFFPSVGLLGDQMEGKIPESVYRGMKEHDRRNGREDNFVDVYKNFMEDYSRNKTLILSWNAAKNESFALWKMYAKDKLGVAIKTDITKLKNCFKNTEEEIFIGEVSYFDQDNPSYNIGHFSTLLSKHIYYNYEKEVRCLTRMEDDENLAYKNIQVDLNELIDEVYISPFAFESGLLEIIEFLKEKHCLNFSIKMSGINDSWL</sequence>
<dbReference type="RefSeq" id="WP_070054819.1">
    <property type="nucleotide sequence ID" value="NZ_FVZF01000039.1"/>
</dbReference>
<dbReference type="Pfam" id="PF11185">
    <property type="entry name" value="DUF2971"/>
    <property type="match status" value="1"/>
</dbReference>
<dbReference type="EMBL" id="MJBR01000033">
    <property type="protein sequence ID" value="OEY71915.1"/>
    <property type="molecule type" value="Genomic_DNA"/>
</dbReference>
<evidence type="ECO:0008006" key="5">
    <source>
        <dbReference type="Google" id="ProtNLM"/>
    </source>
</evidence>